<dbReference type="InterPro" id="IPR055355">
    <property type="entry name" value="ZP-C"/>
</dbReference>
<dbReference type="Gene3D" id="2.60.40.4100">
    <property type="entry name" value="Zona pellucida, ZP-C domain"/>
    <property type="match status" value="1"/>
</dbReference>
<evidence type="ECO:0000256" key="3">
    <source>
        <dbReference type="SAM" id="Phobius"/>
    </source>
</evidence>
<dbReference type="Pfam" id="PF00100">
    <property type="entry name" value="Zona_pellucida"/>
    <property type="match status" value="1"/>
</dbReference>
<dbReference type="Pfam" id="PF25057">
    <property type="entry name" value="CUT_N"/>
    <property type="match status" value="1"/>
</dbReference>
<dbReference type="AlphaFoldDB" id="A0A3S3SA56"/>
<organism evidence="5 6">
    <name type="scientific">Dinothrombium tinctorium</name>
    <dbReference type="NCBI Taxonomy" id="1965070"/>
    <lineage>
        <taxon>Eukaryota</taxon>
        <taxon>Metazoa</taxon>
        <taxon>Ecdysozoa</taxon>
        <taxon>Arthropoda</taxon>
        <taxon>Chelicerata</taxon>
        <taxon>Arachnida</taxon>
        <taxon>Acari</taxon>
        <taxon>Acariformes</taxon>
        <taxon>Trombidiformes</taxon>
        <taxon>Prostigmata</taxon>
        <taxon>Anystina</taxon>
        <taxon>Parasitengona</taxon>
        <taxon>Trombidioidea</taxon>
        <taxon>Trombidiidae</taxon>
        <taxon>Dinothrombium</taxon>
    </lineage>
</organism>
<dbReference type="InterPro" id="IPR001507">
    <property type="entry name" value="ZP_dom"/>
</dbReference>
<dbReference type="PANTHER" id="PTHR46560">
    <property type="entry name" value="CYPHER, ISOFORM B"/>
    <property type="match status" value="1"/>
</dbReference>
<keyword evidence="3" id="KW-0472">Membrane</keyword>
<proteinExistence type="predicted"/>
<dbReference type="SMART" id="SM00241">
    <property type="entry name" value="ZP"/>
    <property type="match status" value="1"/>
</dbReference>
<dbReference type="Proteomes" id="UP000285301">
    <property type="component" value="Unassembled WGS sequence"/>
</dbReference>
<evidence type="ECO:0000256" key="2">
    <source>
        <dbReference type="SAM" id="MobiDB-lite"/>
    </source>
</evidence>
<protein>
    <recommendedName>
        <fullName evidence="4">ZP domain-containing protein</fullName>
    </recommendedName>
</protein>
<dbReference type="InterPro" id="IPR056953">
    <property type="entry name" value="CUT_N"/>
</dbReference>
<dbReference type="InterPro" id="IPR042235">
    <property type="entry name" value="ZP-C_dom"/>
</dbReference>
<feature type="region of interest" description="Disordered" evidence="2">
    <location>
        <begin position="96"/>
        <end position="115"/>
    </location>
</feature>
<feature type="region of interest" description="Disordered" evidence="2">
    <location>
        <begin position="123"/>
        <end position="159"/>
    </location>
</feature>
<dbReference type="PANTHER" id="PTHR46560:SF4">
    <property type="entry name" value="DUSKY"/>
    <property type="match status" value="1"/>
</dbReference>
<evidence type="ECO:0000259" key="4">
    <source>
        <dbReference type="PROSITE" id="PS51034"/>
    </source>
</evidence>
<dbReference type="PROSITE" id="PS51034">
    <property type="entry name" value="ZP_2"/>
    <property type="match status" value="1"/>
</dbReference>
<dbReference type="OrthoDB" id="10068552at2759"/>
<keyword evidence="6" id="KW-1185">Reference proteome</keyword>
<evidence type="ECO:0000256" key="1">
    <source>
        <dbReference type="ARBA" id="ARBA00023157"/>
    </source>
</evidence>
<accession>A0A3S3SA56</accession>
<sequence length="533" mass="60376">MASNSKDISESRSKSLLPPYDLLRFNTNGTAESQNLRRDLNPRLLAFSQQKIVNDVGSNDGEYIGVNDEDENILYHPEEKEYLAAQKNSLPQVKQMTTQEESLDTSTVPPPQIQLPLLPSLTSQVEREQSLPPAPPPPPTFTEQERKVRQTSRFNTGRNRFYPELPNTAKASIQSIDVQCVSKQVMIATIIYDQPFDGVIYPKGYYSNPECFYAQPNSGQMRFVIELRVDQCGVTFFRQPEPSLEATLVFQYDYRFQEIWDTVRHLRCVWRGTFTKELTATIAVDMLNIYSMTYTGDSGFESFMEIQYGEGPFSTAVSNLVQIGDNLTLVIHTTGANASEFDVAVKDCIAHDGDPANSLQLTDSNGCILKKKLMGAWQRIPINNGLLIYSFMHAFRFPNKQDVFFQCNTEICKEPCQTFCPEDGQVTPPDYYRRIKRQTFITKLKNKDSATTMDPAVSVMHQKSYDESLKSFPNRNHNITSVKLDDKIDESNSNGITIKSFLFQVIVIVVVCLTFIFSVVSALAMVQTKRSSL</sequence>
<reference evidence="5 6" key="1">
    <citation type="journal article" date="2018" name="Gigascience">
        <title>Genomes of trombidid mites reveal novel predicted allergens and laterally-transferred genes associated with secondary metabolism.</title>
        <authorList>
            <person name="Dong X."/>
            <person name="Chaisiri K."/>
            <person name="Xia D."/>
            <person name="Armstrong S.D."/>
            <person name="Fang Y."/>
            <person name="Donnelly M.J."/>
            <person name="Kadowaki T."/>
            <person name="McGarry J.W."/>
            <person name="Darby A.C."/>
            <person name="Makepeace B.L."/>
        </authorList>
    </citation>
    <scope>NUCLEOTIDE SEQUENCE [LARGE SCALE GENOMIC DNA]</scope>
    <source>
        <strain evidence="5">UoL-WK</strain>
    </source>
</reference>
<dbReference type="EMBL" id="NCKU01001753">
    <property type="protein sequence ID" value="RWS11342.1"/>
    <property type="molecule type" value="Genomic_DNA"/>
</dbReference>
<evidence type="ECO:0000313" key="5">
    <source>
        <dbReference type="EMBL" id="RWS11342.1"/>
    </source>
</evidence>
<feature type="transmembrane region" description="Helical" evidence="3">
    <location>
        <begin position="501"/>
        <end position="526"/>
    </location>
</feature>
<keyword evidence="3" id="KW-0812">Transmembrane</keyword>
<keyword evidence="3" id="KW-1133">Transmembrane helix</keyword>
<feature type="compositionally biased region" description="Polar residues" evidence="2">
    <location>
        <begin position="96"/>
        <end position="106"/>
    </location>
</feature>
<gene>
    <name evidence="5" type="ORF">B4U79_09589</name>
</gene>
<keyword evidence="1" id="KW-1015">Disulfide bond</keyword>
<dbReference type="STRING" id="1965070.A0A3S3SA56"/>
<name>A0A3S3SA56_9ACAR</name>
<comment type="caution">
    <text evidence="5">The sequence shown here is derived from an EMBL/GenBank/DDBJ whole genome shotgun (WGS) entry which is preliminary data.</text>
</comment>
<evidence type="ECO:0000313" key="6">
    <source>
        <dbReference type="Proteomes" id="UP000285301"/>
    </source>
</evidence>
<feature type="domain" description="ZP" evidence="4">
    <location>
        <begin position="179"/>
        <end position="427"/>
    </location>
</feature>